<dbReference type="PROSITE" id="PS50110">
    <property type="entry name" value="RESPONSE_REGULATORY"/>
    <property type="match status" value="1"/>
</dbReference>
<dbReference type="PROSITE" id="PS50043">
    <property type="entry name" value="HTH_LUXR_2"/>
    <property type="match status" value="1"/>
</dbReference>
<dbReference type="GO" id="GO:0000160">
    <property type="term" value="P:phosphorelay signal transduction system"/>
    <property type="evidence" value="ECO:0007669"/>
    <property type="project" value="UniProtKB-KW"/>
</dbReference>
<name>A0A974PRM2_9HYPH</name>
<dbReference type="Pfam" id="PF00196">
    <property type="entry name" value="GerE"/>
    <property type="match status" value="1"/>
</dbReference>
<keyword evidence="2" id="KW-0902">Two-component regulatory system</keyword>
<dbReference type="InterPro" id="IPR000792">
    <property type="entry name" value="Tscrpt_reg_LuxR_C"/>
</dbReference>
<feature type="domain" description="HTH luxR-type" evidence="7">
    <location>
        <begin position="144"/>
        <end position="209"/>
    </location>
</feature>
<dbReference type="NCBIfam" id="NF006900">
    <property type="entry name" value="PRK09390.1"/>
    <property type="match status" value="1"/>
</dbReference>
<evidence type="ECO:0000256" key="4">
    <source>
        <dbReference type="ARBA" id="ARBA00023125"/>
    </source>
</evidence>
<dbReference type="GO" id="GO:0003677">
    <property type="term" value="F:DNA binding"/>
    <property type="evidence" value="ECO:0007669"/>
    <property type="project" value="UniProtKB-KW"/>
</dbReference>
<dbReference type="PANTHER" id="PTHR44688:SF16">
    <property type="entry name" value="DNA-BINDING TRANSCRIPTIONAL ACTIVATOR DEVR_DOSR"/>
    <property type="match status" value="1"/>
</dbReference>
<keyword evidence="10" id="KW-1185">Reference proteome</keyword>
<dbReference type="Pfam" id="PF00072">
    <property type="entry name" value="Response_reg"/>
    <property type="match status" value="1"/>
</dbReference>
<dbReference type="SMART" id="SM00421">
    <property type="entry name" value="HTH_LUXR"/>
    <property type="match status" value="1"/>
</dbReference>
<protein>
    <submittedName>
        <fullName evidence="9">Response regulator</fullName>
    </submittedName>
</protein>
<proteinExistence type="predicted"/>
<evidence type="ECO:0000259" key="8">
    <source>
        <dbReference type="PROSITE" id="PS50110"/>
    </source>
</evidence>
<dbReference type="FunFam" id="3.40.50.2300:FF:000018">
    <property type="entry name" value="DNA-binding transcriptional regulator NtrC"/>
    <property type="match status" value="1"/>
</dbReference>
<dbReference type="PROSITE" id="PS00622">
    <property type="entry name" value="HTH_LUXR_1"/>
    <property type="match status" value="1"/>
</dbReference>
<dbReference type="EMBL" id="CP063362">
    <property type="protein sequence ID" value="QRG08119.1"/>
    <property type="molecule type" value="Genomic_DNA"/>
</dbReference>
<feature type="domain" description="Response regulatory" evidence="8">
    <location>
        <begin position="11"/>
        <end position="128"/>
    </location>
</feature>
<reference evidence="9 10" key="1">
    <citation type="submission" date="2020-10" db="EMBL/GenBank/DDBJ databases">
        <title>Degradation of 1,4-Dioxane by Xanthobacter sp. YN2, via a Novel Group-2 Soluble Di-Iron Monooxygenase.</title>
        <authorList>
            <person name="Ma F."/>
            <person name="Wang Y."/>
            <person name="Yang J."/>
            <person name="Guo H."/>
            <person name="Su D."/>
            <person name="Yu L."/>
        </authorList>
    </citation>
    <scope>NUCLEOTIDE SEQUENCE [LARGE SCALE GENOMIC DNA]</scope>
    <source>
        <strain evidence="9 10">YN2</strain>
    </source>
</reference>
<dbReference type="InterPro" id="IPR036388">
    <property type="entry name" value="WH-like_DNA-bd_sf"/>
</dbReference>
<organism evidence="9 10">
    <name type="scientific">Xanthobacter dioxanivorans</name>
    <dbReference type="NCBI Taxonomy" id="2528964"/>
    <lineage>
        <taxon>Bacteria</taxon>
        <taxon>Pseudomonadati</taxon>
        <taxon>Pseudomonadota</taxon>
        <taxon>Alphaproteobacteria</taxon>
        <taxon>Hyphomicrobiales</taxon>
        <taxon>Xanthobacteraceae</taxon>
        <taxon>Xanthobacter</taxon>
    </lineage>
</organism>
<dbReference type="InterPro" id="IPR016032">
    <property type="entry name" value="Sig_transdc_resp-reg_C-effctor"/>
</dbReference>
<dbReference type="GO" id="GO:0006355">
    <property type="term" value="P:regulation of DNA-templated transcription"/>
    <property type="evidence" value="ECO:0007669"/>
    <property type="project" value="InterPro"/>
</dbReference>
<dbReference type="AlphaFoldDB" id="A0A974PRM2"/>
<evidence type="ECO:0000256" key="2">
    <source>
        <dbReference type="ARBA" id="ARBA00023012"/>
    </source>
</evidence>
<dbReference type="RefSeq" id="WP_203195030.1">
    <property type="nucleotide sequence ID" value="NZ_CP063362.1"/>
</dbReference>
<dbReference type="KEGG" id="xdi:EZH22_07230"/>
<dbReference type="Proteomes" id="UP000596427">
    <property type="component" value="Chromosome"/>
</dbReference>
<dbReference type="SUPFAM" id="SSF46894">
    <property type="entry name" value="C-terminal effector domain of the bipartite response regulators"/>
    <property type="match status" value="1"/>
</dbReference>
<keyword evidence="4" id="KW-0238">DNA-binding</keyword>
<dbReference type="CDD" id="cd06170">
    <property type="entry name" value="LuxR_C_like"/>
    <property type="match status" value="1"/>
</dbReference>
<dbReference type="PRINTS" id="PR00038">
    <property type="entry name" value="HTHLUXR"/>
</dbReference>
<evidence type="ECO:0000313" key="9">
    <source>
        <dbReference type="EMBL" id="QRG08119.1"/>
    </source>
</evidence>
<dbReference type="PANTHER" id="PTHR44688">
    <property type="entry name" value="DNA-BINDING TRANSCRIPTIONAL ACTIVATOR DEVR_DOSR"/>
    <property type="match status" value="1"/>
</dbReference>
<dbReference type="SMART" id="SM00448">
    <property type="entry name" value="REC"/>
    <property type="match status" value="1"/>
</dbReference>
<evidence type="ECO:0000256" key="3">
    <source>
        <dbReference type="ARBA" id="ARBA00023015"/>
    </source>
</evidence>
<dbReference type="CDD" id="cd17537">
    <property type="entry name" value="REC_FixJ"/>
    <property type="match status" value="1"/>
</dbReference>
<evidence type="ECO:0000256" key="5">
    <source>
        <dbReference type="ARBA" id="ARBA00023163"/>
    </source>
</evidence>
<sequence length="215" mass="23189">MTEADGFEGAVIHVIDDDEAVRQSLAFLLSTAGHTVLEHPSARHFVEAGLPGADPSICCIITDVRMPEMTGIDLLQHLKEKGSTVPVIVVTGHGDVPLAVEAMKLGAADFLEKPFDDVAILDTVKSALARREKTSQHDAIREQVADRIAALSHRERQVLECLVAGQANKTIAYELGISPRTVEVYRANVMTKMKAQSLSELVRMALLCGISPKAA</sequence>
<evidence type="ECO:0000259" key="7">
    <source>
        <dbReference type="PROSITE" id="PS50043"/>
    </source>
</evidence>
<dbReference type="Gene3D" id="1.10.10.10">
    <property type="entry name" value="Winged helix-like DNA-binding domain superfamily/Winged helix DNA-binding domain"/>
    <property type="match status" value="1"/>
</dbReference>
<evidence type="ECO:0000256" key="6">
    <source>
        <dbReference type="PROSITE-ProRule" id="PRU00169"/>
    </source>
</evidence>
<keyword evidence="1 6" id="KW-0597">Phosphoprotein</keyword>
<feature type="modified residue" description="4-aspartylphosphate" evidence="6">
    <location>
        <position position="63"/>
    </location>
</feature>
<accession>A0A974PRM2</accession>
<dbReference type="InterPro" id="IPR011006">
    <property type="entry name" value="CheY-like_superfamily"/>
</dbReference>
<evidence type="ECO:0000313" key="10">
    <source>
        <dbReference type="Proteomes" id="UP000596427"/>
    </source>
</evidence>
<keyword evidence="5" id="KW-0804">Transcription</keyword>
<dbReference type="SUPFAM" id="SSF52172">
    <property type="entry name" value="CheY-like"/>
    <property type="match status" value="1"/>
</dbReference>
<keyword evidence="3" id="KW-0805">Transcription regulation</keyword>
<gene>
    <name evidence="9" type="ORF">EZH22_07230</name>
</gene>
<dbReference type="InterPro" id="IPR001789">
    <property type="entry name" value="Sig_transdc_resp-reg_receiver"/>
</dbReference>
<evidence type="ECO:0000256" key="1">
    <source>
        <dbReference type="ARBA" id="ARBA00022553"/>
    </source>
</evidence>
<dbReference type="Gene3D" id="3.40.50.2300">
    <property type="match status" value="1"/>
</dbReference>